<protein>
    <recommendedName>
        <fullName evidence="4">aminodeoxychorismate synthase</fullName>
        <ecNumber evidence="4">2.6.1.85</ecNumber>
    </recommendedName>
    <alternativeName>
        <fullName evidence="8">Para-aminobenzoate synthase</fullName>
    </alternativeName>
    <alternativeName>
        <fullName evidence="9">p-aminobenzoic acid synthase</fullName>
    </alternativeName>
</protein>
<proteinExistence type="inferred from homology"/>
<dbReference type="InterPro" id="IPR006805">
    <property type="entry name" value="Anth_synth_I_N"/>
</dbReference>
<dbReference type="GO" id="GO:0008153">
    <property type="term" value="P:4-aminobenzoate biosynthetic process"/>
    <property type="evidence" value="ECO:0007669"/>
    <property type="project" value="TreeGrafter"/>
</dbReference>
<dbReference type="InterPro" id="IPR029062">
    <property type="entry name" value="Class_I_gatase-like"/>
</dbReference>
<dbReference type="EC" id="2.6.1.85" evidence="4"/>
<dbReference type="InterPro" id="IPR006221">
    <property type="entry name" value="TrpG/PapA_dom"/>
</dbReference>
<evidence type="ECO:0000256" key="1">
    <source>
        <dbReference type="ARBA" id="ARBA00001000"/>
    </source>
</evidence>
<dbReference type="GO" id="GO:0005737">
    <property type="term" value="C:cytoplasm"/>
    <property type="evidence" value="ECO:0007669"/>
    <property type="project" value="TreeGrafter"/>
</dbReference>
<dbReference type="GO" id="GO:0046820">
    <property type="term" value="F:4-amino-4-deoxychorismate synthase activity"/>
    <property type="evidence" value="ECO:0007669"/>
    <property type="project" value="UniProtKB-EC"/>
</dbReference>
<dbReference type="UniPathway" id="UPA00077">
    <property type="reaction ID" value="UER00149"/>
</dbReference>
<name>A0A8H7RMN7_9FUNG</name>
<sequence>MIPVNHIKTLIIDNYDSYTFNLLQLFENDTNVVVIRNDQFTWDEFVVKVLPYFDNVIISPGPGRPERSEDFGICTQLLQAQLDPHQSQFHRPIFGVCLGHQGIGHLFGGKVMYAPRIMHGRMSQVHIQQSQKAYNDVLHQCPSPFWAVRYHSLVVEKESLPEDLIVTAFCYENDADMDALKNASFLADNEGEEKESRNHYLDPISEEKTSEITIMAFQHKHLPIWGVQFHPESVSTEHGSKMMNNFQLETYNWMMNQGNRQVSYDLLPQTLTSISAALPQPSTRSVSQKSRFRLYTKTSTSWIEPESFVDEFLSTQGNHFIGWLDSSRKASPYSRTSILSTDPAIQYRYSTLHRELRSTYRNGKETVSAIQGTFFDFISTIMSDMGKPICEDSKLKDLEFQGGLMGYLGYEMKRESMEGYVTPEEQACHCQNHGEANCCACVEEPDAAFQFVDRFLVFDQIKREIHICCLVSQDEEYDVGFHQPDDALDWMNAQQYKILSTCEILRKRKMLDEYISLTPVSSTCTTPTPSVSMDTVFTADAEHRPYLDTIAECVENIRQGEAYEICLTTRFRLTLPKHITTKPSDPTLWRLYTRYLRKNNPAPFSALIVFPGLGVLSSSPERFLKVSSDGVAEMKPIKGTVARVLKCVCSDGMCDFGQACEEKQYLQDEHVKQQLWQDVKERAENLMIVDLIRNDLAQVCKPSSVRVPKLMHVESYEKVHHLVSTIRGTLYEDVNSVEAVKTCFPPGSMTGAPKLRSVQLLDGLEKHKPRGIYSGCLGYFSLNGSADFNVVIRTAVAANKKEGVVEVSVGGGGAITFLSDPEQEWKETLLKTKSVAPSVKEFLQDQ</sequence>
<dbReference type="Pfam" id="PF04715">
    <property type="entry name" value="Anth_synt_I_N"/>
    <property type="match status" value="1"/>
</dbReference>
<feature type="domain" description="Glutamine amidotransferase" evidence="10">
    <location>
        <begin position="10"/>
        <end position="177"/>
    </location>
</feature>
<dbReference type="PANTHER" id="PTHR11236">
    <property type="entry name" value="AMINOBENZOATE/ANTHRANILATE SYNTHASE"/>
    <property type="match status" value="1"/>
</dbReference>
<dbReference type="GO" id="GO:0046656">
    <property type="term" value="P:folic acid biosynthetic process"/>
    <property type="evidence" value="ECO:0007669"/>
    <property type="project" value="UniProtKB-KW"/>
</dbReference>
<dbReference type="GO" id="GO:0000162">
    <property type="term" value="P:L-tryptophan biosynthetic process"/>
    <property type="evidence" value="ECO:0007669"/>
    <property type="project" value="TreeGrafter"/>
</dbReference>
<evidence type="ECO:0000313" key="14">
    <source>
        <dbReference type="Proteomes" id="UP000603453"/>
    </source>
</evidence>
<feature type="domain" description="Anthranilate synthase component I N-terminal" evidence="12">
    <location>
        <begin position="316"/>
        <end position="467"/>
    </location>
</feature>
<feature type="domain" description="Chorismate-utilising enzyme C-terminal" evidence="11">
    <location>
        <begin position="544"/>
        <end position="831"/>
    </location>
</feature>
<accession>A0A8H7RMN7</accession>
<dbReference type="OrthoDB" id="64220at2759"/>
<evidence type="ECO:0000259" key="10">
    <source>
        <dbReference type="Pfam" id="PF00117"/>
    </source>
</evidence>
<dbReference type="EMBL" id="JAEPRD010000003">
    <property type="protein sequence ID" value="KAG2213370.1"/>
    <property type="molecule type" value="Genomic_DNA"/>
</dbReference>
<keyword evidence="7" id="KW-0315">Glutamine amidotransferase</keyword>
<evidence type="ECO:0000256" key="6">
    <source>
        <dbReference type="ARBA" id="ARBA00022909"/>
    </source>
</evidence>
<evidence type="ECO:0000256" key="2">
    <source>
        <dbReference type="ARBA" id="ARBA00005009"/>
    </source>
</evidence>
<evidence type="ECO:0000256" key="7">
    <source>
        <dbReference type="ARBA" id="ARBA00022962"/>
    </source>
</evidence>
<evidence type="ECO:0000256" key="4">
    <source>
        <dbReference type="ARBA" id="ARBA00013139"/>
    </source>
</evidence>
<keyword evidence="5" id="KW-0808">Transferase</keyword>
<dbReference type="SUPFAM" id="SSF56322">
    <property type="entry name" value="ADC synthase"/>
    <property type="match status" value="1"/>
</dbReference>
<evidence type="ECO:0000259" key="12">
    <source>
        <dbReference type="Pfam" id="PF04715"/>
    </source>
</evidence>
<dbReference type="PROSITE" id="PS51273">
    <property type="entry name" value="GATASE_TYPE_1"/>
    <property type="match status" value="1"/>
</dbReference>
<dbReference type="Pfam" id="PF00425">
    <property type="entry name" value="Chorismate_bind"/>
    <property type="match status" value="1"/>
</dbReference>
<dbReference type="PANTHER" id="PTHR11236:SF18">
    <property type="entry name" value="AMINODEOXYCHORISMATE SYNTHASE"/>
    <property type="match status" value="1"/>
</dbReference>
<comment type="catalytic activity">
    <reaction evidence="1">
        <text>chorismate + L-glutamine = 4-amino-4-deoxychorismate + L-glutamate</text>
        <dbReference type="Rhea" id="RHEA:11672"/>
        <dbReference type="ChEBI" id="CHEBI:29748"/>
        <dbReference type="ChEBI" id="CHEBI:29985"/>
        <dbReference type="ChEBI" id="CHEBI:58359"/>
        <dbReference type="ChEBI" id="CHEBI:58406"/>
        <dbReference type="EC" id="2.6.1.85"/>
    </reaction>
</comment>
<dbReference type="InterPro" id="IPR017926">
    <property type="entry name" value="GATASE"/>
</dbReference>
<gene>
    <name evidence="13" type="ORF">INT47_009043</name>
</gene>
<evidence type="ECO:0000256" key="9">
    <source>
        <dbReference type="ARBA" id="ARBA00031904"/>
    </source>
</evidence>
<organism evidence="13 14">
    <name type="scientific">Mucor saturninus</name>
    <dbReference type="NCBI Taxonomy" id="64648"/>
    <lineage>
        <taxon>Eukaryota</taxon>
        <taxon>Fungi</taxon>
        <taxon>Fungi incertae sedis</taxon>
        <taxon>Mucoromycota</taxon>
        <taxon>Mucoromycotina</taxon>
        <taxon>Mucoromycetes</taxon>
        <taxon>Mucorales</taxon>
        <taxon>Mucorineae</taxon>
        <taxon>Mucoraceae</taxon>
        <taxon>Mucor</taxon>
    </lineage>
</organism>
<dbReference type="Gene3D" id="3.60.120.10">
    <property type="entry name" value="Anthranilate synthase"/>
    <property type="match status" value="1"/>
</dbReference>
<keyword evidence="14" id="KW-1185">Reference proteome</keyword>
<comment type="similarity">
    <text evidence="3">In the C-terminal section; belongs to the anthranilate synthase component I family.</text>
</comment>
<dbReference type="Pfam" id="PF00117">
    <property type="entry name" value="GATase"/>
    <property type="match status" value="2"/>
</dbReference>
<dbReference type="CDD" id="cd01743">
    <property type="entry name" value="GATase1_Anthranilate_Synthase"/>
    <property type="match status" value="1"/>
</dbReference>
<evidence type="ECO:0000313" key="13">
    <source>
        <dbReference type="EMBL" id="KAG2213370.1"/>
    </source>
</evidence>
<dbReference type="SUPFAM" id="SSF52317">
    <property type="entry name" value="Class I glutamine amidotransferase-like"/>
    <property type="match status" value="1"/>
</dbReference>
<dbReference type="Proteomes" id="UP000603453">
    <property type="component" value="Unassembled WGS sequence"/>
</dbReference>
<keyword evidence="6" id="KW-0289">Folate biosynthesis</keyword>
<evidence type="ECO:0000259" key="11">
    <source>
        <dbReference type="Pfam" id="PF00425"/>
    </source>
</evidence>
<evidence type="ECO:0000256" key="8">
    <source>
        <dbReference type="ARBA" id="ARBA00031329"/>
    </source>
</evidence>
<comment type="pathway">
    <text evidence="2">Cofactor biosynthesis; tetrahydrofolate biosynthesis; 4-aminobenzoate from chorismate: step 1/2.</text>
</comment>
<feature type="domain" description="Glutamine amidotransferase" evidence="10">
    <location>
        <begin position="208"/>
        <end position="248"/>
    </location>
</feature>
<dbReference type="InterPro" id="IPR015890">
    <property type="entry name" value="Chorismate_C"/>
</dbReference>
<dbReference type="Gene3D" id="3.40.50.880">
    <property type="match status" value="1"/>
</dbReference>
<dbReference type="InterPro" id="IPR019999">
    <property type="entry name" value="Anth_synth_I-like"/>
</dbReference>
<dbReference type="AlphaFoldDB" id="A0A8H7RMN7"/>
<dbReference type="GO" id="GO:0046654">
    <property type="term" value="P:tetrahydrofolate biosynthetic process"/>
    <property type="evidence" value="ECO:0007669"/>
    <property type="project" value="UniProtKB-UniPathway"/>
</dbReference>
<dbReference type="PRINTS" id="PR00095">
    <property type="entry name" value="ANTSNTHASEI"/>
</dbReference>
<dbReference type="InterPro" id="IPR005801">
    <property type="entry name" value="ADC_synthase"/>
</dbReference>
<evidence type="ECO:0000256" key="3">
    <source>
        <dbReference type="ARBA" id="ARBA00005970"/>
    </source>
</evidence>
<comment type="caution">
    <text evidence="13">The sequence shown here is derived from an EMBL/GenBank/DDBJ whole genome shotgun (WGS) entry which is preliminary data.</text>
</comment>
<evidence type="ECO:0000256" key="5">
    <source>
        <dbReference type="ARBA" id="ARBA00022679"/>
    </source>
</evidence>
<reference evidence="13" key="1">
    <citation type="submission" date="2020-12" db="EMBL/GenBank/DDBJ databases">
        <title>Metabolic potential, ecology and presence of endohyphal bacteria is reflected in genomic diversity of Mucoromycotina.</title>
        <authorList>
            <person name="Muszewska A."/>
            <person name="Okrasinska A."/>
            <person name="Steczkiewicz K."/>
            <person name="Drgas O."/>
            <person name="Orlowska M."/>
            <person name="Perlinska-Lenart U."/>
            <person name="Aleksandrzak-Piekarczyk T."/>
            <person name="Szatraj K."/>
            <person name="Zielenkiewicz U."/>
            <person name="Pilsyk S."/>
            <person name="Malc E."/>
            <person name="Mieczkowski P."/>
            <person name="Kruszewska J.S."/>
            <person name="Biernat P."/>
            <person name="Pawlowska J."/>
        </authorList>
    </citation>
    <scope>NUCLEOTIDE SEQUENCE</scope>
    <source>
        <strain evidence="13">WA0000017839</strain>
    </source>
</reference>